<dbReference type="PATRIC" id="fig|1550241.5.peg.739"/>
<keyword evidence="5 8" id="KW-0648">Protein biosynthesis</keyword>
<dbReference type="OrthoDB" id="8389at2157"/>
<protein>
    <recommendedName>
        <fullName evidence="8">Tyrosine--tRNA ligase</fullName>
        <ecNumber evidence="8">6.1.1.1</ecNumber>
    </recommendedName>
    <alternativeName>
        <fullName evidence="8">Tyrosyl-tRNA synthetase</fullName>
        <shortName evidence="8">TyrRS</shortName>
    </alternativeName>
</protein>
<evidence type="ECO:0000313" key="9">
    <source>
        <dbReference type="EMBL" id="AKG39338.1"/>
    </source>
</evidence>
<dbReference type="InterPro" id="IPR002305">
    <property type="entry name" value="aa-tRNA-synth_Ic"/>
</dbReference>
<dbReference type="RefSeq" id="WP_052884883.1">
    <property type="nucleotide sequence ID" value="NZ_CP009961.1"/>
</dbReference>
<comment type="subunit">
    <text evidence="8">Homodimer.</text>
</comment>
<dbReference type="EMBL" id="CP009961">
    <property type="protein sequence ID" value="AKG39338.1"/>
    <property type="molecule type" value="Genomic_DNA"/>
</dbReference>
<accession>A0A0F7FK48</accession>
<evidence type="ECO:0000256" key="3">
    <source>
        <dbReference type="ARBA" id="ARBA00022741"/>
    </source>
</evidence>
<feature type="binding site" evidence="8">
    <location>
        <position position="177"/>
    </location>
    <ligand>
        <name>L-tyrosine</name>
        <dbReference type="ChEBI" id="CHEBI:58315"/>
    </ligand>
</feature>
<organism evidence="9 10">
    <name type="scientific">Infirmifilum uzonense</name>
    <dbReference type="NCBI Taxonomy" id="1550241"/>
    <lineage>
        <taxon>Archaea</taxon>
        <taxon>Thermoproteota</taxon>
        <taxon>Thermoprotei</taxon>
        <taxon>Thermofilales</taxon>
        <taxon>Thermofilaceae</taxon>
        <taxon>Infirmifilum</taxon>
    </lineage>
</organism>
<dbReference type="GO" id="GO:0005524">
    <property type="term" value="F:ATP binding"/>
    <property type="evidence" value="ECO:0007669"/>
    <property type="project" value="UniProtKB-UniRule"/>
</dbReference>
<dbReference type="PANTHER" id="PTHR46264">
    <property type="entry name" value="TYROSINE-TRNA LIGASE"/>
    <property type="match status" value="1"/>
</dbReference>
<dbReference type="EC" id="6.1.1.1" evidence="8"/>
<dbReference type="NCBIfam" id="NF006330">
    <property type="entry name" value="PRK08560.1"/>
    <property type="match status" value="1"/>
</dbReference>
<keyword evidence="3 8" id="KW-0547">Nucleotide-binding</keyword>
<evidence type="ECO:0000256" key="7">
    <source>
        <dbReference type="ARBA" id="ARBA00048248"/>
    </source>
</evidence>
<name>A0A0F7FK48_9CREN</name>
<dbReference type="SUPFAM" id="SSF52374">
    <property type="entry name" value="Nucleotidylyl transferase"/>
    <property type="match status" value="1"/>
</dbReference>
<dbReference type="HAMAP" id="MF_02009">
    <property type="entry name" value="Tyr_tRNA_synth_type4"/>
    <property type="match status" value="1"/>
</dbReference>
<evidence type="ECO:0000256" key="1">
    <source>
        <dbReference type="ARBA" id="ARBA00022490"/>
    </source>
</evidence>
<comment type="subcellular location">
    <subcellularLocation>
        <location evidence="8">Cytoplasm</location>
    </subcellularLocation>
</comment>
<evidence type="ECO:0000256" key="5">
    <source>
        <dbReference type="ARBA" id="ARBA00022917"/>
    </source>
</evidence>
<evidence type="ECO:0000256" key="2">
    <source>
        <dbReference type="ARBA" id="ARBA00022598"/>
    </source>
</evidence>
<dbReference type="GO" id="GO:0006437">
    <property type="term" value="P:tyrosyl-tRNA aminoacylation"/>
    <property type="evidence" value="ECO:0007669"/>
    <property type="project" value="UniProtKB-UniRule"/>
</dbReference>
<dbReference type="STRING" id="1550241.MA03_03495"/>
<dbReference type="Proteomes" id="UP000067434">
    <property type="component" value="Chromosome"/>
</dbReference>
<keyword evidence="10" id="KW-1185">Reference proteome</keyword>
<keyword evidence="6 8" id="KW-0030">Aminoacyl-tRNA synthetase</keyword>
<dbReference type="PIRSF" id="PIRSF006588">
    <property type="entry name" value="TyrRS_arch_euk"/>
    <property type="match status" value="1"/>
</dbReference>
<dbReference type="AlphaFoldDB" id="A0A0F7FK48"/>
<dbReference type="InterPro" id="IPR014729">
    <property type="entry name" value="Rossmann-like_a/b/a_fold"/>
</dbReference>
<dbReference type="GO" id="GO:0004831">
    <property type="term" value="F:tyrosine-tRNA ligase activity"/>
    <property type="evidence" value="ECO:0007669"/>
    <property type="project" value="UniProtKB-UniRule"/>
</dbReference>
<gene>
    <name evidence="8" type="primary">tyrS</name>
    <name evidence="9" type="ORF">MA03_03495</name>
</gene>
<evidence type="ECO:0000256" key="6">
    <source>
        <dbReference type="ARBA" id="ARBA00023146"/>
    </source>
</evidence>
<sequence>MHVQDILRLTTREPAEELLTPERLTEMVEQGVRLKHYIGFEVSGLVHLGTGLISMQKVVDLQKAGIETTVFLADYHSWINKKLGGDLSTIRRVAGGYFKEALKVSIKIAGGDPEKTKFLMGSEVYEKLGLEYFTNVVKVSMDTTLSRVRRSITILGRREAESLSFAQLLYVPMQVADIFSMGVNIAHGGMDQRKAHVIAIEVGERAFSYKPVALHHHLLPGLALDQVTWERLVEAKRRGDKDEFSDAIADVKMSKSKPETAIFIHDREEDVRKKILGAFCPAGETELNPVLEIARYIIFRDRSEPLEVVNKKTGARLIFSSYLELEESYKQRKVHPLDLKHAVADELARILEPARRHFTEGPGRSYLEDLESITITR</sequence>
<evidence type="ECO:0000256" key="8">
    <source>
        <dbReference type="HAMAP-Rule" id="MF_02009"/>
    </source>
</evidence>
<dbReference type="InterPro" id="IPR023678">
    <property type="entry name" value="Tyr-tRNA-ligase_4"/>
</dbReference>
<feature type="binding site" evidence="8">
    <location>
        <position position="255"/>
    </location>
    <ligand>
        <name>ATP</name>
        <dbReference type="ChEBI" id="CHEBI:30616"/>
    </ligand>
</feature>
<comment type="catalytic activity">
    <reaction evidence="7 8">
        <text>tRNA(Tyr) + L-tyrosine + ATP = L-tyrosyl-tRNA(Tyr) + AMP + diphosphate + H(+)</text>
        <dbReference type="Rhea" id="RHEA:10220"/>
        <dbReference type="Rhea" id="RHEA-COMP:9706"/>
        <dbReference type="Rhea" id="RHEA-COMP:9707"/>
        <dbReference type="ChEBI" id="CHEBI:15378"/>
        <dbReference type="ChEBI" id="CHEBI:30616"/>
        <dbReference type="ChEBI" id="CHEBI:33019"/>
        <dbReference type="ChEBI" id="CHEBI:58315"/>
        <dbReference type="ChEBI" id="CHEBI:78442"/>
        <dbReference type="ChEBI" id="CHEBI:78536"/>
        <dbReference type="ChEBI" id="CHEBI:456215"/>
        <dbReference type="EC" id="6.1.1.1"/>
    </reaction>
</comment>
<keyword evidence="4 8" id="KW-0067">ATP-binding</keyword>
<keyword evidence="1 8" id="KW-0963">Cytoplasm</keyword>
<feature type="binding site" evidence="8">
    <location>
        <position position="174"/>
    </location>
    <ligand>
        <name>L-tyrosine</name>
        <dbReference type="ChEBI" id="CHEBI:58315"/>
    </ligand>
</feature>
<dbReference type="PANTHER" id="PTHR46264:SF4">
    <property type="entry name" value="TYROSINE--TRNA LIGASE, CYTOPLASMIC"/>
    <property type="match status" value="1"/>
</dbReference>
<feature type="binding site" evidence="8">
    <location>
        <position position="170"/>
    </location>
    <ligand>
        <name>L-tyrosine</name>
        <dbReference type="ChEBI" id="CHEBI:58315"/>
    </ligand>
</feature>
<dbReference type="InterPro" id="IPR050489">
    <property type="entry name" value="Tyr-tRNA_synthase"/>
</dbReference>
<evidence type="ECO:0000256" key="4">
    <source>
        <dbReference type="ARBA" id="ARBA00022840"/>
    </source>
</evidence>
<reference evidence="9 10" key="1">
    <citation type="journal article" date="2015" name="Stand. Genomic Sci.">
        <title>Complete genome sequence of and proposal of Thermofilum uzonense sp. nov. a novel hyperthermophilic crenarchaeon and emended description of the genus Thermofilum.</title>
        <authorList>
            <person name="Toshchakov S.V."/>
            <person name="Korzhenkov A.A."/>
            <person name="Samarov N.I."/>
            <person name="Mazunin I.O."/>
            <person name="Mozhey O.I."/>
            <person name="Shmyr I.S."/>
            <person name="Derbikova K.S."/>
            <person name="Taranov E.A."/>
            <person name="Dominova I.N."/>
            <person name="Bonch-Osmolovskaya E.A."/>
            <person name="Patrushev M.V."/>
            <person name="Podosokorskaya O.A."/>
            <person name="Kublanov I.V."/>
        </authorList>
    </citation>
    <scope>NUCLEOTIDE SEQUENCE [LARGE SCALE GENOMIC DNA]</scope>
    <source>
        <strain evidence="9 10">1807-2</strain>
    </source>
</reference>
<dbReference type="Pfam" id="PF00579">
    <property type="entry name" value="tRNA-synt_1b"/>
    <property type="match status" value="2"/>
</dbReference>
<dbReference type="Gene3D" id="1.10.240.10">
    <property type="entry name" value="Tyrosyl-Transfer RNA Synthetase"/>
    <property type="match status" value="1"/>
</dbReference>
<proteinExistence type="inferred from homology"/>
<feature type="binding site" evidence="8">
    <location>
        <position position="192"/>
    </location>
    <ligand>
        <name>L-tyrosine</name>
        <dbReference type="ChEBI" id="CHEBI:58315"/>
    </ligand>
</feature>
<dbReference type="Gene3D" id="3.40.50.620">
    <property type="entry name" value="HUPs"/>
    <property type="match status" value="1"/>
</dbReference>
<comment type="function">
    <text evidence="8">Catalyzes the attachment of tyrosine to tRNA(Tyr) in a two-step reaction: tyrosine is first activated by ATP to form Tyr-AMP and then transferred to the acceptor end of tRNA(Tyr).</text>
</comment>
<feature type="short sequence motif" description="'KMSKS' region" evidence="8">
    <location>
        <begin position="252"/>
        <end position="256"/>
    </location>
</feature>
<feature type="binding site" evidence="8">
    <location>
        <position position="37"/>
    </location>
    <ligand>
        <name>L-tyrosine</name>
        <dbReference type="ChEBI" id="CHEBI:58315"/>
    </ligand>
</feature>
<dbReference type="GO" id="GO:0005737">
    <property type="term" value="C:cytoplasm"/>
    <property type="evidence" value="ECO:0007669"/>
    <property type="project" value="UniProtKB-SubCell"/>
</dbReference>
<dbReference type="InterPro" id="IPR023617">
    <property type="entry name" value="Tyr-tRNA-ligase_arc/euk-type"/>
</dbReference>
<dbReference type="GeneID" id="25401264"/>
<dbReference type="KEGG" id="thf:MA03_03495"/>
<keyword evidence="2 8" id="KW-0436">Ligase</keyword>
<evidence type="ECO:0000313" key="10">
    <source>
        <dbReference type="Proteomes" id="UP000067434"/>
    </source>
</evidence>
<comment type="similarity">
    <text evidence="8">Belongs to the class-I aminoacyl-tRNA synthetase family. TyrS type 4 subfamily.</text>
</comment>
<dbReference type="HOGENOM" id="CLU_035267_1_1_2"/>